<comment type="caution">
    <text evidence="7">The sequence shown here is derived from an EMBL/GenBank/DDBJ whole genome shotgun (WGS) entry which is preliminary data.</text>
</comment>
<keyword evidence="4 6" id="KW-1133">Transmembrane helix</keyword>
<accession>A0ABT6LTN0</accession>
<dbReference type="InterPro" id="IPR036259">
    <property type="entry name" value="MFS_trans_sf"/>
</dbReference>
<evidence type="ECO:0000256" key="5">
    <source>
        <dbReference type="ARBA" id="ARBA00023136"/>
    </source>
</evidence>
<feature type="transmembrane region" description="Helical" evidence="6">
    <location>
        <begin position="73"/>
        <end position="97"/>
    </location>
</feature>
<dbReference type="Proteomes" id="UP001160499">
    <property type="component" value="Unassembled WGS sequence"/>
</dbReference>
<feature type="transmembrane region" description="Helical" evidence="6">
    <location>
        <begin position="16"/>
        <end position="36"/>
    </location>
</feature>
<feature type="transmembrane region" description="Helical" evidence="6">
    <location>
        <begin position="196"/>
        <end position="216"/>
    </location>
</feature>
<evidence type="ECO:0000256" key="1">
    <source>
        <dbReference type="ARBA" id="ARBA00004651"/>
    </source>
</evidence>
<keyword evidence="8" id="KW-1185">Reference proteome</keyword>
<keyword evidence="5 6" id="KW-0472">Membrane</keyword>
<evidence type="ECO:0000256" key="2">
    <source>
        <dbReference type="ARBA" id="ARBA00022475"/>
    </source>
</evidence>
<keyword evidence="3 6" id="KW-0812">Transmembrane</keyword>
<proteinExistence type="predicted"/>
<evidence type="ECO:0008006" key="9">
    <source>
        <dbReference type="Google" id="ProtNLM"/>
    </source>
</evidence>
<feature type="transmembrane region" description="Helical" evidence="6">
    <location>
        <begin position="228"/>
        <end position="249"/>
    </location>
</feature>
<dbReference type="RefSeq" id="WP_280880468.1">
    <property type="nucleotide sequence ID" value="NZ_JARXVH010000013.1"/>
</dbReference>
<evidence type="ECO:0000313" key="8">
    <source>
        <dbReference type="Proteomes" id="UP001160499"/>
    </source>
</evidence>
<feature type="transmembrane region" description="Helical" evidence="6">
    <location>
        <begin position="315"/>
        <end position="338"/>
    </location>
</feature>
<evidence type="ECO:0000256" key="4">
    <source>
        <dbReference type="ARBA" id="ARBA00022989"/>
    </source>
</evidence>
<feature type="transmembrane region" description="Helical" evidence="6">
    <location>
        <begin position="118"/>
        <end position="139"/>
    </location>
</feature>
<keyword evidence="2" id="KW-1003">Cell membrane</keyword>
<feature type="transmembrane region" description="Helical" evidence="6">
    <location>
        <begin position="285"/>
        <end position="303"/>
    </location>
</feature>
<sequence>MVAVVLLVTSSGGSGALAGVLGACITAPHLLGPFVARPLDLARDGRKVIAAACLLYATALTAGVLTYGHAPAVLTGLLLAAAGTCGPLLTGGISSRLPAIVGPRPRLRAQRRAQGWDVATYGIGGTVGPSLVAALSGWVSPTAAALALAVGAAAAAGGILLLPFTAPSHGGDRSAILRPGATLALIARTGPLRRTVYLTMIVALSVATLPITAVHMTKILGIEPATAAVLTAAYGLGNLTGSIGVMVFPLTGDPDRLMRRLALGVVAGLLTVTASPAFAVTASAYALTGILNAFFFASTLAARTEYAPSGARSQVFIWVAALKITSGSAGTALAGSLTGVTVRLPLVAGLLAVSAAVVVATVETRLTRADEKRP</sequence>
<protein>
    <recommendedName>
        <fullName evidence="9">MFS transporter</fullName>
    </recommendedName>
</protein>
<name>A0ABT6LTN0_9ACTN</name>
<dbReference type="PANTHER" id="PTHR23513:SF11">
    <property type="entry name" value="STAPHYLOFERRIN A TRANSPORTER"/>
    <property type="match status" value="1"/>
</dbReference>
<feature type="transmembrane region" description="Helical" evidence="6">
    <location>
        <begin position="48"/>
        <end position="67"/>
    </location>
</feature>
<feature type="transmembrane region" description="Helical" evidence="6">
    <location>
        <begin position="261"/>
        <end position="279"/>
    </location>
</feature>
<dbReference type="Gene3D" id="1.20.1250.20">
    <property type="entry name" value="MFS general substrate transporter like domains"/>
    <property type="match status" value="1"/>
</dbReference>
<evidence type="ECO:0000256" key="3">
    <source>
        <dbReference type="ARBA" id="ARBA00022692"/>
    </source>
</evidence>
<feature type="transmembrane region" description="Helical" evidence="6">
    <location>
        <begin position="344"/>
        <end position="362"/>
    </location>
</feature>
<gene>
    <name evidence="7" type="ORF">M2283_007008</name>
</gene>
<dbReference type="SUPFAM" id="SSF103473">
    <property type="entry name" value="MFS general substrate transporter"/>
    <property type="match status" value="1"/>
</dbReference>
<dbReference type="PANTHER" id="PTHR23513">
    <property type="entry name" value="INTEGRAL MEMBRANE EFFLUX PROTEIN-RELATED"/>
    <property type="match status" value="1"/>
</dbReference>
<reference evidence="7 8" key="1">
    <citation type="submission" date="2023-04" db="EMBL/GenBank/DDBJ databases">
        <title>Forest soil microbial communities from Buena Vista Peninsula, Colon Province, Panama.</title>
        <authorList>
            <person name="Bouskill N."/>
        </authorList>
    </citation>
    <scope>NUCLEOTIDE SEQUENCE [LARGE SCALE GENOMIC DNA]</scope>
    <source>
        <strain evidence="7 8">GGS1</strain>
    </source>
</reference>
<feature type="transmembrane region" description="Helical" evidence="6">
    <location>
        <begin position="145"/>
        <end position="164"/>
    </location>
</feature>
<evidence type="ECO:0000256" key="6">
    <source>
        <dbReference type="SAM" id="Phobius"/>
    </source>
</evidence>
<comment type="subcellular location">
    <subcellularLocation>
        <location evidence="1">Cell membrane</location>
        <topology evidence="1">Multi-pass membrane protein</topology>
    </subcellularLocation>
</comment>
<evidence type="ECO:0000313" key="7">
    <source>
        <dbReference type="EMBL" id="MDH6219669.1"/>
    </source>
</evidence>
<dbReference type="EMBL" id="JARXVH010000013">
    <property type="protein sequence ID" value="MDH6219669.1"/>
    <property type="molecule type" value="Genomic_DNA"/>
</dbReference>
<organism evidence="7 8">
    <name type="scientific">Streptomyces pseudovenezuelae</name>
    <dbReference type="NCBI Taxonomy" id="67350"/>
    <lineage>
        <taxon>Bacteria</taxon>
        <taxon>Bacillati</taxon>
        <taxon>Actinomycetota</taxon>
        <taxon>Actinomycetes</taxon>
        <taxon>Kitasatosporales</taxon>
        <taxon>Streptomycetaceae</taxon>
        <taxon>Streptomyces</taxon>
        <taxon>Streptomyces aurantiacus group</taxon>
    </lineage>
</organism>